<dbReference type="Proteomes" id="UP000002139">
    <property type="component" value="Chromosome"/>
</dbReference>
<dbReference type="GO" id="GO:0015288">
    <property type="term" value="F:porin activity"/>
    <property type="evidence" value="ECO:0007669"/>
    <property type="project" value="TreeGrafter"/>
</dbReference>
<keyword evidence="4" id="KW-1134">Transmembrane beta strand</keyword>
<evidence type="ECO:0000256" key="10">
    <source>
        <dbReference type="SAM" id="SignalP"/>
    </source>
</evidence>
<evidence type="ECO:0000256" key="4">
    <source>
        <dbReference type="ARBA" id="ARBA00022452"/>
    </source>
</evidence>
<name>A9GSH7_SORC5</name>
<evidence type="ECO:0000256" key="8">
    <source>
        <dbReference type="SAM" id="Coils"/>
    </source>
</evidence>
<evidence type="ECO:0000256" key="5">
    <source>
        <dbReference type="ARBA" id="ARBA00022692"/>
    </source>
</evidence>
<evidence type="ECO:0000313" key="11">
    <source>
        <dbReference type="EMBL" id="CAN93779.1"/>
    </source>
</evidence>
<protein>
    <submittedName>
        <fullName evidence="11">Probable outer membrane efflux lipoprotein</fullName>
    </submittedName>
</protein>
<reference evidence="11 12" key="1">
    <citation type="journal article" date="2007" name="Nat. Biotechnol.">
        <title>Complete genome sequence of the myxobacterium Sorangium cellulosum.</title>
        <authorList>
            <person name="Schneiker S."/>
            <person name="Perlova O."/>
            <person name="Kaiser O."/>
            <person name="Gerth K."/>
            <person name="Alici A."/>
            <person name="Altmeyer M.O."/>
            <person name="Bartels D."/>
            <person name="Bekel T."/>
            <person name="Beyer S."/>
            <person name="Bode E."/>
            <person name="Bode H.B."/>
            <person name="Bolten C.J."/>
            <person name="Choudhuri J.V."/>
            <person name="Doss S."/>
            <person name="Elnakady Y.A."/>
            <person name="Frank B."/>
            <person name="Gaigalat L."/>
            <person name="Goesmann A."/>
            <person name="Groeger C."/>
            <person name="Gross F."/>
            <person name="Jelsbak L."/>
            <person name="Jelsbak L."/>
            <person name="Kalinowski J."/>
            <person name="Kegler C."/>
            <person name="Knauber T."/>
            <person name="Konietzny S."/>
            <person name="Kopp M."/>
            <person name="Krause L."/>
            <person name="Krug D."/>
            <person name="Linke B."/>
            <person name="Mahmud T."/>
            <person name="Martinez-Arias R."/>
            <person name="McHardy A.C."/>
            <person name="Merai M."/>
            <person name="Meyer F."/>
            <person name="Mormann S."/>
            <person name="Munoz-Dorado J."/>
            <person name="Perez J."/>
            <person name="Pradella S."/>
            <person name="Rachid S."/>
            <person name="Raddatz G."/>
            <person name="Rosenau F."/>
            <person name="Rueckert C."/>
            <person name="Sasse F."/>
            <person name="Scharfe M."/>
            <person name="Schuster S.C."/>
            <person name="Suen G."/>
            <person name="Treuner-Lange A."/>
            <person name="Velicer G.J."/>
            <person name="Vorholter F.-J."/>
            <person name="Weissman K.J."/>
            <person name="Welch R.D."/>
            <person name="Wenzel S.C."/>
            <person name="Whitworth D.E."/>
            <person name="Wilhelm S."/>
            <person name="Wittmann C."/>
            <person name="Bloecker H."/>
            <person name="Puehler A."/>
            <person name="Mueller R."/>
        </authorList>
    </citation>
    <scope>NUCLEOTIDE SEQUENCE [LARGE SCALE GENOMIC DNA]</scope>
    <source>
        <strain evidence="12">So ce56</strain>
    </source>
</reference>
<dbReference type="eggNOG" id="COG1538">
    <property type="taxonomic scope" value="Bacteria"/>
</dbReference>
<accession>A9GSH7</accession>
<evidence type="ECO:0000256" key="9">
    <source>
        <dbReference type="SAM" id="MobiDB-lite"/>
    </source>
</evidence>
<evidence type="ECO:0000313" key="12">
    <source>
        <dbReference type="Proteomes" id="UP000002139"/>
    </source>
</evidence>
<evidence type="ECO:0000256" key="7">
    <source>
        <dbReference type="ARBA" id="ARBA00023237"/>
    </source>
</evidence>
<feature type="chain" id="PRO_5002736033" evidence="10">
    <location>
        <begin position="27"/>
        <end position="505"/>
    </location>
</feature>
<evidence type="ECO:0000256" key="1">
    <source>
        <dbReference type="ARBA" id="ARBA00004442"/>
    </source>
</evidence>
<dbReference type="AlphaFoldDB" id="A9GSH7"/>
<dbReference type="GO" id="GO:0009279">
    <property type="term" value="C:cell outer membrane"/>
    <property type="evidence" value="ECO:0007669"/>
    <property type="project" value="UniProtKB-SubCell"/>
</dbReference>
<dbReference type="SUPFAM" id="SSF56954">
    <property type="entry name" value="Outer membrane efflux proteins (OEP)"/>
    <property type="match status" value="1"/>
</dbReference>
<dbReference type="Pfam" id="PF02321">
    <property type="entry name" value="OEP"/>
    <property type="match status" value="2"/>
</dbReference>
<dbReference type="PANTHER" id="PTHR30026:SF20">
    <property type="entry name" value="OUTER MEMBRANE PROTEIN TOLC"/>
    <property type="match status" value="1"/>
</dbReference>
<keyword evidence="5" id="KW-0812">Transmembrane</keyword>
<dbReference type="GO" id="GO:0015562">
    <property type="term" value="F:efflux transmembrane transporter activity"/>
    <property type="evidence" value="ECO:0007669"/>
    <property type="project" value="InterPro"/>
</dbReference>
<keyword evidence="12" id="KW-1185">Reference proteome</keyword>
<comment type="subcellular location">
    <subcellularLocation>
        <location evidence="1">Cell outer membrane</location>
    </subcellularLocation>
</comment>
<dbReference type="KEGG" id="scl:sce3619"/>
<feature type="coiled-coil region" evidence="8">
    <location>
        <begin position="322"/>
        <end position="349"/>
    </location>
</feature>
<keyword evidence="8" id="KW-0175">Coiled coil</keyword>
<keyword evidence="3" id="KW-0813">Transport</keyword>
<dbReference type="InterPro" id="IPR003423">
    <property type="entry name" value="OMP_efflux"/>
</dbReference>
<evidence type="ECO:0000256" key="6">
    <source>
        <dbReference type="ARBA" id="ARBA00023136"/>
    </source>
</evidence>
<feature type="region of interest" description="Disordered" evidence="9">
    <location>
        <begin position="27"/>
        <end position="63"/>
    </location>
</feature>
<dbReference type="EMBL" id="AM746676">
    <property type="protein sequence ID" value="CAN93779.1"/>
    <property type="molecule type" value="Genomic_DNA"/>
</dbReference>
<dbReference type="Gene3D" id="1.20.1600.10">
    <property type="entry name" value="Outer membrane efflux proteins (OEP)"/>
    <property type="match status" value="1"/>
</dbReference>
<sequence length="505" mass="53661">MPHRRLRMVAVSHLAVLSLCQGVALAQPAPPQGRPGQQAQPRPGQQAPAAVPTTTPPTAAAAPAPMPQRIEVNDPALAPVPPPARTLASWNDARAMIEQRSVEFAIAVQEVARAEGVARRALAAALPSLDARGDVNHELAGGGAETLPPGIARPPGEPTGAFQDVEDAPTTLRASLTLRQPVLAPRAWYGIGTARRSVDVAKLSLEDRRRITVGAVADAVVSIVTAERVSEINRVGLRSALERLELTRRRERLGTGTKLDVVRAEQDVALARATLVSGDEALRKAREALGAVLGERGEVGVPQGFSLNAIAAEVQSQCAEARADQRADVRAARAELEIAERNLTDAKLAFAPYVDLSSTLSAQTSLGDESTRRARSWGWSIGAVLTVPIWDGGARYGDLQINRAAVEQQRVRLGAVERTAGLETTQAVRGVAVAEQSRAVAEQSRDLARETARLTQVAFEAGTATSFDLVESGRRQREAELDLAVREFEVVKAKITALLASASCR</sequence>
<dbReference type="PANTHER" id="PTHR30026">
    <property type="entry name" value="OUTER MEMBRANE PROTEIN TOLC"/>
    <property type="match status" value="1"/>
</dbReference>
<keyword evidence="6" id="KW-0472">Membrane</keyword>
<dbReference type="HOGENOM" id="CLU_539582_0_0_7"/>
<dbReference type="STRING" id="448385.sce3619"/>
<dbReference type="BioCyc" id="SCEL448385:SCE_RS18535-MONOMER"/>
<dbReference type="GO" id="GO:1990281">
    <property type="term" value="C:efflux pump complex"/>
    <property type="evidence" value="ECO:0007669"/>
    <property type="project" value="TreeGrafter"/>
</dbReference>
<feature type="signal peptide" evidence="10">
    <location>
        <begin position="1"/>
        <end position="26"/>
    </location>
</feature>
<evidence type="ECO:0000256" key="3">
    <source>
        <dbReference type="ARBA" id="ARBA00022448"/>
    </source>
</evidence>
<evidence type="ECO:0000256" key="2">
    <source>
        <dbReference type="ARBA" id="ARBA00007613"/>
    </source>
</evidence>
<organism evidence="11 12">
    <name type="scientific">Sorangium cellulosum (strain So ce56)</name>
    <name type="common">Polyangium cellulosum (strain So ce56)</name>
    <dbReference type="NCBI Taxonomy" id="448385"/>
    <lineage>
        <taxon>Bacteria</taxon>
        <taxon>Pseudomonadati</taxon>
        <taxon>Myxococcota</taxon>
        <taxon>Polyangia</taxon>
        <taxon>Polyangiales</taxon>
        <taxon>Polyangiaceae</taxon>
        <taxon>Sorangium</taxon>
    </lineage>
</organism>
<keyword evidence="11" id="KW-0449">Lipoprotein</keyword>
<comment type="similarity">
    <text evidence="2">Belongs to the outer membrane factor (OMF) (TC 1.B.17) family.</text>
</comment>
<proteinExistence type="inferred from homology"/>
<dbReference type="InterPro" id="IPR051906">
    <property type="entry name" value="TolC-like"/>
</dbReference>
<gene>
    <name evidence="11" type="ordered locus">sce3619</name>
</gene>
<dbReference type="RefSeq" id="WP_012236249.1">
    <property type="nucleotide sequence ID" value="NC_010162.1"/>
</dbReference>
<keyword evidence="7" id="KW-0998">Cell outer membrane</keyword>
<feature type="compositionally biased region" description="Low complexity" evidence="9">
    <location>
        <begin position="34"/>
        <end position="63"/>
    </location>
</feature>
<keyword evidence="10" id="KW-0732">Signal</keyword>